<dbReference type="Pfam" id="PF13577">
    <property type="entry name" value="SnoaL_4"/>
    <property type="match status" value="1"/>
</dbReference>
<organism evidence="2 3">
    <name type="scientific">Gluconobacter cadivus</name>
    <dbReference type="NCBI Taxonomy" id="2728101"/>
    <lineage>
        <taxon>Bacteria</taxon>
        <taxon>Pseudomonadati</taxon>
        <taxon>Pseudomonadota</taxon>
        <taxon>Alphaproteobacteria</taxon>
        <taxon>Acetobacterales</taxon>
        <taxon>Acetobacteraceae</taxon>
        <taxon>Gluconobacter</taxon>
    </lineage>
</organism>
<accession>A0ABR9YXT9</accession>
<keyword evidence="3" id="KW-1185">Reference proteome</keyword>
<reference evidence="2" key="1">
    <citation type="submission" date="2020-04" db="EMBL/GenBank/DDBJ databases">
        <authorList>
            <person name="Sombolestani A."/>
        </authorList>
    </citation>
    <scope>NUCLEOTIDE SEQUENCE</scope>
    <source>
        <strain evidence="2">LMG 1745</strain>
    </source>
</reference>
<dbReference type="InterPro" id="IPR032710">
    <property type="entry name" value="NTF2-like_dom_sf"/>
</dbReference>
<proteinExistence type="predicted"/>
<evidence type="ECO:0000259" key="1">
    <source>
        <dbReference type="Pfam" id="PF13577"/>
    </source>
</evidence>
<evidence type="ECO:0000313" key="3">
    <source>
        <dbReference type="Proteomes" id="UP000662701"/>
    </source>
</evidence>
<dbReference type="EMBL" id="JABCQH010000012">
    <property type="protein sequence ID" value="MBF0889358.1"/>
    <property type="molecule type" value="Genomic_DNA"/>
</dbReference>
<gene>
    <name evidence="2" type="ORF">HKD19_12465</name>
</gene>
<dbReference type="InterPro" id="IPR037401">
    <property type="entry name" value="SnoaL-like"/>
</dbReference>
<protein>
    <submittedName>
        <fullName evidence="2">Nuclear transport factor 2 family protein</fullName>
    </submittedName>
</protein>
<name>A0ABR9YXT9_9PROT</name>
<evidence type="ECO:0000313" key="2">
    <source>
        <dbReference type="EMBL" id="MBF0889358.1"/>
    </source>
</evidence>
<comment type="caution">
    <text evidence="2">The sequence shown here is derived from an EMBL/GenBank/DDBJ whole genome shotgun (WGS) entry which is preliminary data.</text>
</comment>
<dbReference type="CDD" id="cd00531">
    <property type="entry name" value="NTF2_like"/>
    <property type="match status" value="1"/>
</dbReference>
<dbReference type="SUPFAM" id="SSF54427">
    <property type="entry name" value="NTF2-like"/>
    <property type="match status" value="1"/>
</dbReference>
<feature type="domain" description="SnoaL-like" evidence="1">
    <location>
        <begin position="6"/>
        <end position="135"/>
    </location>
</feature>
<dbReference type="Proteomes" id="UP000662701">
    <property type="component" value="Unassembled WGS sequence"/>
</dbReference>
<sequence>MLTKLQTLLEIEEIKNLRLRYAQYLDGNRIDEMHEVFTKDATVKVTVGQMNGLDEIKMGLKQAYKDFDRDGRGFYPFMHATVNHNVRLLGPNEARGTCYLIDFETASKVDPNPLLLLGLYSDIYRRQDGKWRISSSVLDVTWPNQ</sequence>
<dbReference type="Gene3D" id="3.10.450.50">
    <property type="match status" value="1"/>
</dbReference>
<reference evidence="2" key="2">
    <citation type="submission" date="2020-11" db="EMBL/GenBank/DDBJ databases">
        <title>Description of novel Gluconobacter species.</title>
        <authorList>
            <person name="Cleenwerck I."/>
            <person name="Cnockaert M."/>
            <person name="Borremans W."/>
            <person name="Wieme A.D."/>
            <person name="De Vuyst L."/>
            <person name="Vandamme P."/>
        </authorList>
    </citation>
    <scope>NUCLEOTIDE SEQUENCE</scope>
    <source>
        <strain evidence="2">LMG 1745</strain>
    </source>
</reference>